<dbReference type="PANTHER" id="PTHR30133">
    <property type="entry name" value="CATIONIC AMINO ACID TRANSPORTER, MEMBRANE COMPONENT"/>
    <property type="match status" value="1"/>
</dbReference>
<dbReference type="InterPro" id="IPR010065">
    <property type="entry name" value="AA_ABC_transptr_permease_3TM"/>
</dbReference>
<evidence type="ECO:0000256" key="2">
    <source>
        <dbReference type="ARBA" id="ARBA00010072"/>
    </source>
</evidence>
<dbReference type="GO" id="GO:0043190">
    <property type="term" value="C:ATP-binding cassette (ABC) transporter complex"/>
    <property type="evidence" value="ECO:0007669"/>
    <property type="project" value="InterPro"/>
</dbReference>
<comment type="caution">
    <text evidence="11">The sequence shown here is derived from an EMBL/GenBank/DDBJ whole genome shotgun (WGS) entry which is preliminary data.</text>
</comment>
<dbReference type="CDD" id="cd06261">
    <property type="entry name" value="TM_PBP2"/>
    <property type="match status" value="1"/>
</dbReference>
<dbReference type="NCBIfam" id="TIGR01726">
    <property type="entry name" value="HEQRo_perm_3TM"/>
    <property type="match status" value="1"/>
</dbReference>
<feature type="transmembrane region" description="Helical" evidence="9">
    <location>
        <begin position="12"/>
        <end position="39"/>
    </location>
</feature>
<dbReference type="Proteomes" id="UP000547879">
    <property type="component" value="Unassembled WGS sequence"/>
</dbReference>
<comment type="subcellular location">
    <subcellularLocation>
        <location evidence="1">Cell inner membrane</location>
        <topology evidence="1">Multi-pass membrane protein</topology>
    </subcellularLocation>
    <subcellularLocation>
        <location evidence="9">Cell membrane</location>
        <topology evidence="9">Multi-pass membrane protein</topology>
    </subcellularLocation>
</comment>
<feature type="transmembrane region" description="Helical" evidence="9">
    <location>
        <begin position="88"/>
        <end position="106"/>
    </location>
</feature>
<dbReference type="Pfam" id="PF00528">
    <property type="entry name" value="BPD_transp_1"/>
    <property type="match status" value="1"/>
</dbReference>
<keyword evidence="8 9" id="KW-0472">Membrane</keyword>
<keyword evidence="7 9" id="KW-1133">Transmembrane helix</keyword>
<keyword evidence="4" id="KW-1003">Cell membrane</keyword>
<evidence type="ECO:0000256" key="5">
    <source>
        <dbReference type="ARBA" id="ARBA00022519"/>
    </source>
</evidence>
<dbReference type="InterPro" id="IPR035906">
    <property type="entry name" value="MetI-like_sf"/>
</dbReference>
<keyword evidence="6 9" id="KW-0812">Transmembrane</keyword>
<evidence type="ECO:0000256" key="1">
    <source>
        <dbReference type="ARBA" id="ARBA00004429"/>
    </source>
</evidence>
<keyword evidence="12" id="KW-1185">Reference proteome</keyword>
<feature type="domain" description="ABC transmembrane type-1" evidence="10">
    <location>
        <begin position="15"/>
        <end position="210"/>
    </location>
</feature>
<protein>
    <submittedName>
        <fullName evidence="11">His/Glu/Gln/Arg/opine family amino acid ABC transporter permease subunit</fullName>
    </submittedName>
</protein>
<feature type="transmembrane region" description="Helical" evidence="9">
    <location>
        <begin position="127"/>
        <end position="145"/>
    </location>
</feature>
<reference evidence="11 12" key="1">
    <citation type="submission" date="2020-08" db="EMBL/GenBank/DDBJ databases">
        <title>Genomic Encyclopedia of Type Strains, Phase IV (KMG-IV): sequencing the most valuable type-strain genomes for metagenomic binning, comparative biology and taxonomic classification.</title>
        <authorList>
            <person name="Goeker M."/>
        </authorList>
    </citation>
    <scope>NUCLEOTIDE SEQUENCE [LARGE SCALE GENOMIC DNA]</scope>
    <source>
        <strain evidence="11 12">DSM 100734</strain>
    </source>
</reference>
<name>A0A7W9YD13_9HYPH</name>
<dbReference type="InterPro" id="IPR000515">
    <property type="entry name" value="MetI-like"/>
</dbReference>
<organism evidence="11 12">
    <name type="scientific">Rhizobium wenxiniae</name>
    <dbReference type="NCBI Taxonomy" id="1737357"/>
    <lineage>
        <taxon>Bacteria</taxon>
        <taxon>Pseudomonadati</taxon>
        <taxon>Pseudomonadota</taxon>
        <taxon>Alphaproteobacteria</taxon>
        <taxon>Hyphomicrobiales</taxon>
        <taxon>Rhizobiaceae</taxon>
        <taxon>Rhizobium/Agrobacterium group</taxon>
        <taxon>Rhizobium</taxon>
    </lineage>
</organism>
<evidence type="ECO:0000256" key="6">
    <source>
        <dbReference type="ARBA" id="ARBA00022692"/>
    </source>
</evidence>
<evidence type="ECO:0000256" key="7">
    <source>
        <dbReference type="ARBA" id="ARBA00022989"/>
    </source>
</evidence>
<evidence type="ECO:0000256" key="3">
    <source>
        <dbReference type="ARBA" id="ARBA00022448"/>
    </source>
</evidence>
<dbReference type="PANTHER" id="PTHR30133:SF2">
    <property type="entry name" value="ARGININE ABC TRANSPORTER PERMEASE PROTEIN ARTQ"/>
    <property type="match status" value="1"/>
</dbReference>
<sequence>MMNMQGFADQIAIGALTTLQTAGASLVLGIGLGLCGAAAKRASSRAIRSFAGAYTTIVRGVPELLIILILYFGGTAALSALFGHYVEVDAFSAGVFALTIVFGAYATEVFRAAIQSIPAGQIEAARALGLSRISIWLLIILPQMWRYALPGLGNLWLTLLKDTALISVVGLDDLMRKASLAAGVTHDPLTFYSAAAFVYLLFTSISLVALAALERRSYRGLRTA</sequence>
<evidence type="ECO:0000256" key="9">
    <source>
        <dbReference type="RuleBase" id="RU363032"/>
    </source>
</evidence>
<keyword evidence="5" id="KW-0997">Cell inner membrane</keyword>
<comment type="similarity">
    <text evidence="2">Belongs to the binding-protein-dependent transport system permease family. HisMQ subfamily.</text>
</comment>
<evidence type="ECO:0000259" key="10">
    <source>
        <dbReference type="PROSITE" id="PS50928"/>
    </source>
</evidence>
<gene>
    <name evidence="11" type="ORF">HNQ72_005486</name>
</gene>
<dbReference type="EMBL" id="JACHEG010000010">
    <property type="protein sequence ID" value="MBB6165638.1"/>
    <property type="molecule type" value="Genomic_DNA"/>
</dbReference>
<feature type="transmembrane region" description="Helical" evidence="9">
    <location>
        <begin position="189"/>
        <end position="213"/>
    </location>
</feature>
<evidence type="ECO:0000256" key="4">
    <source>
        <dbReference type="ARBA" id="ARBA00022475"/>
    </source>
</evidence>
<dbReference type="RefSeq" id="WP_183997039.1">
    <property type="nucleotide sequence ID" value="NZ_BMHW01000011.1"/>
</dbReference>
<accession>A0A7W9YD13</accession>
<dbReference type="InterPro" id="IPR051613">
    <property type="entry name" value="ABC_transp_permease_HisMQ"/>
</dbReference>
<keyword evidence="3 9" id="KW-0813">Transport</keyword>
<evidence type="ECO:0000313" key="11">
    <source>
        <dbReference type="EMBL" id="MBB6165638.1"/>
    </source>
</evidence>
<dbReference type="Gene3D" id="1.10.3720.10">
    <property type="entry name" value="MetI-like"/>
    <property type="match status" value="1"/>
</dbReference>
<dbReference type="SUPFAM" id="SSF161098">
    <property type="entry name" value="MetI-like"/>
    <property type="match status" value="1"/>
</dbReference>
<feature type="transmembrane region" description="Helical" evidence="9">
    <location>
        <begin position="60"/>
        <end position="82"/>
    </location>
</feature>
<dbReference type="GO" id="GO:0022857">
    <property type="term" value="F:transmembrane transporter activity"/>
    <property type="evidence" value="ECO:0007669"/>
    <property type="project" value="InterPro"/>
</dbReference>
<dbReference type="PROSITE" id="PS50928">
    <property type="entry name" value="ABC_TM1"/>
    <property type="match status" value="1"/>
</dbReference>
<proteinExistence type="inferred from homology"/>
<evidence type="ECO:0000313" key="12">
    <source>
        <dbReference type="Proteomes" id="UP000547879"/>
    </source>
</evidence>
<dbReference type="AlphaFoldDB" id="A0A7W9YD13"/>
<evidence type="ECO:0000256" key="8">
    <source>
        <dbReference type="ARBA" id="ARBA00023136"/>
    </source>
</evidence>